<name>A0A5D4SBD2_9BACI</name>
<dbReference type="SUPFAM" id="SSF46689">
    <property type="entry name" value="Homeodomain-like"/>
    <property type="match status" value="1"/>
</dbReference>
<dbReference type="EMBL" id="VTES01000006">
    <property type="protein sequence ID" value="TYS60590.1"/>
    <property type="molecule type" value="Genomic_DNA"/>
</dbReference>
<dbReference type="Pfam" id="PF13921">
    <property type="entry name" value="Myb_DNA-bind_6"/>
    <property type="match status" value="1"/>
</dbReference>
<dbReference type="PANTHER" id="PTHR41302">
    <property type="entry name" value="PRESPORE-SPECIFIC TRANSCRIPTIONAL REGULATOR RSFA-RELATED"/>
    <property type="match status" value="1"/>
</dbReference>
<organism evidence="3 4">
    <name type="scientific">Bacillus infantis</name>
    <dbReference type="NCBI Taxonomy" id="324767"/>
    <lineage>
        <taxon>Bacteria</taxon>
        <taxon>Bacillati</taxon>
        <taxon>Bacillota</taxon>
        <taxon>Bacilli</taxon>
        <taxon>Bacillales</taxon>
        <taxon>Bacillaceae</taxon>
        <taxon>Bacillus</taxon>
    </lineage>
</organism>
<comment type="caution">
    <text evidence="3">The sequence shown here is derived from an EMBL/GenBank/DDBJ whole genome shotgun (WGS) entry which is preliminary data.</text>
</comment>
<dbReference type="PROSITE" id="PS50090">
    <property type="entry name" value="MYB_LIKE"/>
    <property type="match status" value="1"/>
</dbReference>
<reference evidence="3 4" key="1">
    <citation type="submission" date="2019-08" db="EMBL/GenBank/DDBJ databases">
        <title>Bacillus genomes from the desert of Cuatro Cienegas, Coahuila.</title>
        <authorList>
            <person name="Olmedo-Alvarez G."/>
        </authorList>
    </citation>
    <scope>NUCLEOTIDE SEQUENCE [LARGE SCALE GENOMIC DNA]</scope>
    <source>
        <strain evidence="3 4">CH37_1T</strain>
    </source>
</reference>
<gene>
    <name evidence="3" type="ORF">FZD47_20495</name>
</gene>
<evidence type="ECO:0000313" key="4">
    <source>
        <dbReference type="Proteomes" id="UP000323732"/>
    </source>
</evidence>
<proteinExistence type="predicted"/>
<dbReference type="Gene3D" id="1.10.10.60">
    <property type="entry name" value="Homeodomain-like"/>
    <property type="match status" value="1"/>
</dbReference>
<accession>A0A5D4SBD2</accession>
<feature type="domain" description="Myb-like" evidence="2">
    <location>
        <begin position="2"/>
        <end position="58"/>
    </location>
</feature>
<evidence type="ECO:0000313" key="3">
    <source>
        <dbReference type="EMBL" id="TYS60590.1"/>
    </source>
</evidence>
<feature type="coiled-coil region" evidence="1">
    <location>
        <begin position="110"/>
        <end position="137"/>
    </location>
</feature>
<dbReference type="Proteomes" id="UP000323732">
    <property type="component" value="Unassembled WGS sequence"/>
</dbReference>
<evidence type="ECO:0000256" key="1">
    <source>
        <dbReference type="SAM" id="Coils"/>
    </source>
</evidence>
<dbReference type="InterPro" id="IPR009057">
    <property type="entry name" value="Homeodomain-like_sf"/>
</dbReference>
<sequence length="147" mass="16604">MVKRSRKDAWTNEEDTLLAREVLKQIQEGGTQLEAFQVVGNLLSRTASACGFRWNNTVRKTYKEAIAVAKQNKKDGKIHESAAINTIDIRVMIKSIKLLYTFAEGGDSRFTDLIELKNKLESENKRLASNLSTLKVKFEEISAILKS</sequence>
<dbReference type="RefSeq" id="WP_187445508.1">
    <property type="nucleotide sequence ID" value="NZ_VTES01000006.1"/>
</dbReference>
<evidence type="ECO:0000259" key="2">
    <source>
        <dbReference type="PROSITE" id="PS50090"/>
    </source>
</evidence>
<dbReference type="InterPro" id="IPR014243">
    <property type="entry name" value="RsfA-like"/>
</dbReference>
<protein>
    <submittedName>
        <fullName evidence="3">RsfA family transcriptional regulator</fullName>
    </submittedName>
</protein>
<keyword evidence="1" id="KW-0175">Coiled coil</keyword>
<dbReference type="AlphaFoldDB" id="A0A5D4SBD2"/>
<dbReference type="PANTHER" id="PTHR41302:SF2">
    <property type="entry name" value="PRESPORE SPECIFIC TRANSCRIPTIONAL ACTIVATOR RSFA"/>
    <property type="match status" value="1"/>
</dbReference>
<dbReference type="InterPro" id="IPR001005">
    <property type="entry name" value="SANT/Myb"/>
</dbReference>